<dbReference type="eggNOG" id="KOG2168">
    <property type="taxonomic scope" value="Eukaryota"/>
</dbReference>
<evidence type="ECO:0000256" key="1">
    <source>
        <dbReference type="SAM" id="MobiDB-lite"/>
    </source>
</evidence>
<evidence type="ECO:0000313" key="3">
    <source>
        <dbReference type="EnsemblMetazoa" id="CPIJ018427-PA"/>
    </source>
</evidence>
<reference evidence="3" key="2">
    <citation type="submission" date="2021-02" db="UniProtKB">
        <authorList>
            <consortium name="EnsemblMetazoa"/>
        </authorList>
    </citation>
    <scope>IDENTIFICATION</scope>
    <source>
        <strain evidence="3">JHB</strain>
    </source>
</reference>
<evidence type="ECO:0000313" key="4">
    <source>
        <dbReference type="Proteomes" id="UP000002320"/>
    </source>
</evidence>
<accession>B0XFY6</accession>
<sequence length="666" mass="71954">MVGIGSRTCRGGRSWGLSSCANPLPLGGVQMVVRRKLQLRLLVVSMTAAPRVQSVSAIGPSANRYYSKSQLRDNHLSILPTRTLQTPSAFANRAQLSAAATHRNTYAGEMLVTHDATRTAYNLFKMCPSPQSAGILGQLDNFNPPKTDELAAAEVPKQKLGFGGVWGVAAAASAGHHDEGNNGGPHHHYQASQVGGVDGEGRGHGHVTGPGGSHCVAVCAQGRTAAGGCVEGTSSQIPSDLLQSSYHMKQAAGSNLSNISPTQNILFGNSTFAEPSIGKLSNQLDVSLSSSDLQLDLQPGKLKHPFANCGCDQKTSDDHSPSTVYTTLLLNQCSFATIRRNLRRASVLLPLIKPFGHSDDKLQKETSHKDVSKIPGPESQFAGRPTAGIERSARKCLLGTDSSGGDAFQYAMHPNLLGGCGEQVQHQSDQQQVIPHKAAKCSSAATSAEATSIPAGRLVEKRHHIGPGRSKQAHETQVSDDLSLVERTLPQVLLATKINSHASPRPAPRACSHILLGHKGIDMPKISAIELLDPILRTDIESFLRNEMTWFQAAQNAKWEYTMNDWKLEKVKLMNALIGMSQNWIKVRDECDAQWTSKREASLTNSLQLGCGDIASTCYDIQEQHLEVTKSSDDFLWIQLSFIRPELDDNSKPVTYSGLQVHRKKM</sequence>
<dbReference type="EMBL" id="DS232971">
    <property type="protein sequence ID" value="EDS27105.1"/>
    <property type="molecule type" value="Genomic_DNA"/>
</dbReference>
<dbReference type="AlphaFoldDB" id="B0XFY6"/>
<dbReference type="VEuPathDB" id="VectorBase:CQUJHB001092"/>
<dbReference type="EnsemblMetazoa" id="CPIJ018427-RA">
    <property type="protein sequence ID" value="CPIJ018427-PA"/>
    <property type="gene ID" value="CPIJ018427"/>
</dbReference>
<feature type="compositionally biased region" description="Basic and acidic residues" evidence="1">
    <location>
        <begin position="360"/>
        <end position="372"/>
    </location>
</feature>
<dbReference type="VEuPathDB" id="VectorBase:CPIJ018427"/>
<gene>
    <name evidence="3" type="primary">6052267</name>
    <name evidence="2" type="ORF">CpipJ_CPIJ018427</name>
</gene>
<dbReference type="OrthoDB" id="1918363at2759"/>
<evidence type="ECO:0000313" key="2">
    <source>
        <dbReference type="EMBL" id="EDS27105.1"/>
    </source>
</evidence>
<dbReference type="HOGENOM" id="CLU_412372_0_0_1"/>
<reference evidence="2" key="1">
    <citation type="submission" date="2007-03" db="EMBL/GenBank/DDBJ databases">
        <title>Annotation of Culex pipiens quinquefasciatus.</title>
        <authorList>
            <consortium name="The Broad Institute Genome Sequencing Platform"/>
            <person name="Atkinson P.W."/>
            <person name="Hemingway J."/>
            <person name="Christensen B.M."/>
            <person name="Higgs S."/>
            <person name="Kodira C."/>
            <person name="Hannick L."/>
            <person name="Megy K."/>
            <person name="O'Leary S."/>
            <person name="Pearson M."/>
            <person name="Haas B.J."/>
            <person name="Mauceli E."/>
            <person name="Wortman J.R."/>
            <person name="Lee N.H."/>
            <person name="Guigo R."/>
            <person name="Stanke M."/>
            <person name="Alvarado L."/>
            <person name="Amedeo P."/>
            <person name="Antoine C.H."/>
            <person name="Arensburger P."/>
            <person name="Bidwell S.L."/>
            <person name="Crawford M."/>
            <person name="Camaro F."/>
            <person name="Devon K."/>
            <person name="Engels R."/>
            <person name="Hammond M."/>
            <person name="Howarth C."/>
            <person name="Koehrsen M."/>
            <person name="Lawson D."/>
            <person name="Montgomery P."/>
            <person name="Nene V."/>
            <person name="Nusbaum C."/>
            <person name="Puiu D."/>
            <person name="Romero-Severson J."/>
            <person name="Severson D.W."/>
            <person name="Shumway M."/>
            <person name="Sisk P."/>
            <person name="Stolte C."/>
            <person name="Zeng Q."/>
            <person name="Eisenstadt E."/>
            <person name="Fraser-Liggett C."/>
            <person name="Strausberg R."/>
            <person name="Galagan J."/>
            <person name="Birren B."/>
            <person name="Collins F.H."/>
        </authorList>
    </citation>
    <scope>NUCLEOTIDE SEQUENCE [LARGE SCALE GENOMIC DNA]</scope>
    <source>
        <strain evidence="2">JHB</strain>
    </source>
</reference>
<name>B0XFY6_CULQU</name>
<dbReference type="InParanoid" id="B0XFY6"/>
<feature type="region of interest" description="Disordered" evidence="1">
    <location>
        <begin position="360"/>
        <end position="386"/>
    </location>
</feature>
<protein>
    <submittedName>
        <fullName evidence="2 3">Nuclear pore complex protein nup93</fullName>
    </submittedName>
</protein>
<proteinExistence type="predicted"/>
<dbReference type="KEGG" id="cqu:CpipJ_CPIJ018427"/>
<organism>
    <name type="scientific">Culex quinquefasciatus</name>
    <name type="common">Southern house mosquito</name>
    <name type="synonym">Culex pungens</name>
    <dbReference type="NCBI Taxonomy" id="7176"/>
    <lineage>
        <taxon>Eukaryota</taxon>
        <taxon>Metazoa</taxon>
        <taxon>Ecdysozoa</taxon>
        <taxon>Arthropoda</taxon>
        <taxon>Hexapoda</taxon>
        <taxon>Insecta</taxon>
        <taxon>Pterygota</taxon>
        <taxon>Neoptera</taxon>
        <taxon>Endopterygota</taxon>
        <taxon>Diptera</taxon>
        <taxon>Nematocera</taxon>
        <taxon>Culicoidea</taxon>
        <taxon>Culicidae</taxon>
        <taxon>Culicinae</taxon>
        <taxon>Culicini</taxon>
        <taxon>Culex</taxon>
        <taxon>Culex</taxon>
    </lineage>
</organism>
<dbReference type="Proteomes" id="UP000002320">
    <property type="component" value="Unassembled WGS sequence"/>
</dbReference>
<keyword evidence="4" id="KW-1185">Reference proteome</keyword>
<dbReference type="VEuPathDB" id="VectorBase:CQUJHB008085"/>
<dbReference type="STRING" id="7176.B0XFY6"/>